<organism evidence="1 2">
    <name type="scientific">Hevea brasiliensis</name>
    <name type="common">Para rubber tree</name>
    <name type="synonym">Siphonia brasiliensis</name>
    <dbReference type="NCBI Taxonomy" id="3981"/>
    <lineage>
        <taxon>Eukaryota</taxon>
        <taxon>Viridiplantae</taxon>
        <taxon>Streptophyta</taxon>
        <taxon>Embryophyta</taxon>
        <taxon>Tracheophyta</taxon>
        <taxon>Spermatophyta</taxon>
        <taxon>Magnoliopsida</taxon>
        <taxon>eudicotyledons</taxon>
        <taxon>Gunneridae</taxon>
        <taxon>Pentapetalae</taxon>
        <taxon>rosids</taxon>
        <taxon>fabids</taxon>
        <taxon>Malpighiales</taxon>
        <taxon>Euphorbiaceae</taxon>
        <taxon>Crotonoideae</taxon>
        <taxon>Micrandreae</taxon>
        <taxon>Hevea</taxon>
    </lineage>
</organism>
<dbReference type="EMBL" id="JAAGAX010000013">
    <property type="protein sequence ID" value="KAF2294754.1"/>
    <property type="molecule type" value="Genomic_DNA"/>
</dbReference>
<protein>
    <submittedName>
        <fullName evidence="1">Uncharacterized protein</fullName>
    </submittedName>
</protein>
<proteinExistence type="predicted"/>
<reference evidence="1 2" key="1">
    <citation type="journal article" date="2020" name="Mol. Plant">
        <title>The Chromosome-Based Rubber Tree Genome Provides New Insights into Spurge Genome Evolution and Rubber Biosynthesis.</title>
        <authorList>
            <person name="Liu J."/>
            <person name="Shi C."/>
            <person name="Shi C.C."/>
            <person name="Li W."/>
            <person name="Zhang Q.J."/>
            <person name="Zhang Y."/>
            <person name="Li K."/>
            <person name="Lu H.F."/>
            <person name="Shi C."/>
            <person name="Zhu S.T."/>
            <person name="Xiao Z.Y."/>
            <person name="Nan H."/>
            <person name="Yue Y."/>
            <person name="Zhu X.G."/>
            <person name="Wu Y."/>
            <person name="Hong X.N."/>
            <person name="Fan G.Y."/>
            <person name="Tong Y."/>
            <person name="Zhang D."/>
            <person name="Mao C.L."/>
            <person name="Liu Y.L."/>
            <person name="Hao S.J."/>
            <person name="Liu W.Q."/>
            <person name="Lv M.Q."/>
            <person name="Zhang H.B."/>
            <person name="Liu Y."/>
            <person name="Hu-Tang G.R."/>
            <person name="Wang J.P."/>
            <person name="Wang J.H."/>
            <person name="Sun Y.H."/>
            <person name="Ni S.B."/>
            <person name="Chen W.B."/>
            <person name="Zhang X.C."/>
            <person name="Jiao Y.N."/>
            <person name="Eichler E.E."/>
            <person name="Li G.H."/>
            <person name="Liu X."/>
            <person name="Gao L.Z."/>
        </authorList>
    </citation>
    <scope>NUCLEOTIDE SEQUENCE [LARGE SCALE GENOMIC DNA]</scope>
    <source>
        <strain evidence="2">cv. GT1</strain>
        <tissue evidence="1">Leaf</tissue>
    </source>
</reference>
<keyword evidence="2" id="KW-1185">Reference proteome</keyword>
<dbReference type="AlphaFoldDB" id="A0A6A6L1K6"/>
<gene>
    <name evidence="1" type="ORF">GH714_016277</name>
</gene>
<name>A0A6A6L1K6_HEVBR</name>
<comment type="caution">
    <text evidence="1">The sequence shown here is derived from an EMBL/GenBank/DDBJ whole genome shotgun (WGS) entry which is preliminary data.</text>
</comment>
<sequence>MMPQICSMGPGLLLQGIHKHDLMTGFMQNRSYPDVLVMGAGLWHMLHITNVSDYGVALQSLRSSVLSFLPFSPQLGTDGPVTGYVSVRSPHLFWLGMPMLINGILKTDEKREKMSDEMWHSYDRALRNSRLL</sequence>
<dbReference type="Proteomes" id="UP000467840">
    <property type="component" value="Chromosome 7"/>
</dbReference>
<evidence type="ECO:0000313" key="2">
    <source>
        <dbReference type="Proteomes" id="UP000467840"/>
    </source>
</evidence>
<evidence type="ECO:0000313" key="1">
    <source>
        <dbReference type="EMBL" id="KAF2294754.1"/>
    </source>
</evidence>
<accession>A0A6A6L1K6</accession>